<protein>
    <recommendedName>
        <fullName evidence="4">Zinc ribbon domain-containing protein</fullName>
    </recommendedName>
</protein>
<sequence length="90" mass="9698">MNNRKLLVYGMYICTIIAVLSTLKFIDSLVGPSSSPAALWAAVIFTVGAVGMKRSLPTPKTHVSCPDCKELIVKDARVCKHCGCKLTPSM</sequence>
<keyword evidence="3" id="KW-1185">Reference proteome</keyword>
<reference evidence="2 3" key="1">
    <citation type="submission" date="2016-06" db="EMBL/GenBank/DDBJ databases">
        <authorList>
            <person name="Kjaerup R.B."/>
            <person name="Dalgaard T.S."/>
            <person name="Juul-Madsen H.R."/>
        </authorList>
    </citation>
    <scope>NUCLEOTIDE SEQUENCE [LARGE SCALE GENOMIC DNA]</scope>
    <source>
        <strain evidence="2">2</strain>
    </source>
</reference>
<evidence type="ECO:0008006" key="4">
    <source>
        <dbReference type="Google" id="ProtNLM"/>
    </source>
</evidence>
<evidence type="ECO:0000313" key="3">
    <source>
        <dbReference type="Proteomes" id="UP000199600"/>
    </source>
</evidence>
<dbReference type="AlphaFoldDB" id="A0A1A8Y153"/>
<keyword evidence="1" id="KW-1133">Transmembrane helix</keyword>
<gene>
    <name evidence="2" type="ORF">PROAA_640013</name>
</gene>
<organism evidence="2 3">
    <name type="scientific">Candidatus Propionivibrio aalborgensis</name>
    <dbReference type="NCBI Taxonomy" id="1860101"/>
    <lineage>
        <taxon>Bacteria</taxon>
        <taxon>Pseudomonadati</taxon>
        <taxon>Pseudomonadota</taxon>
        <taxon>Betaproteobacteria</taxon>
        <taxon>Rhodocyclales</taxon>
        <taxon>Rhodocyclaceae</taxon>
        <taxon>Propionivibrio</taxon>
    </lineage>
</organism>
<feature type="transmembrane region" description="Helical" evidence="1">
    <location>
        <begin position="7"/>
        <end position="26"/>
    </location>
</feature>
<dbReference type="Proteomes" id="UP000199600">
    <property type="component" value="Unassembled WGS sequence"/>
</dbReference>
<keyword evidence="1" id="KW-0812">Transmembrane</keyword>
<proteinExistence type="predicted"/>
<evidence type="ECO:0000256" key="1">
    <source>
        <dbReference type="SAM" id="Phobius"/>
    </source>
</evidence>
<evidence type="ECO:0000313" key="2">
    <source>
        <dbReference type="EMBL" id="SBT10757.1"/>
    </source>
</evidence>
<feature type="transmembrane region" description="Helical" evidence="1">
    <location>
        <begin position="38"/>
        <end position="56"/>
    </location>
</feature>
<name>A0A1A8Y153_9RHOO</name>
<keyword evidence="1" id="KW-0472">Membrane</keyword>
<accession>A0A1A8Y153</accession>
<dbReference type="EMBL" id="FLQY01000367">
    <property type="protein sequence ID" value="SBT10757.1"/>
    <property type="molecule type" value="Genomic_DNA"/>
</dbReference>